<name>A0ABP9INP5_9ACTN</name>
<dbReference type="SUPFAM" id="SSF52540">
    <property type="entry name" value="P-loop containing nucleoside triphosphate hydrolases"/>
    <property type="match status" value="1"/>
</dbReference>
<dbReference type="Proteomes" id="UP001501759">
    <property type="component" value="Unassembled WGS sequence"/>
</dbReference>
<dbReference type="Gene3D" id="3.40.50.300">
    <property type="entry name" value="P-loop containing nucleotide triphosphate hydrolases"/>
    <property type="match status" value="1"/>
</dbReference>
<dbReference type="InterPro" id="IPR027417">
    <property type="entry name" value="P-loop_NTPase"/>
</dbReference>
<evidence type="ECO:0000256" key="1">
    <source>
        <dbReference type="SAM" id="MobiDB-lite"/>
    </source>
</evidence>
<accession>A0ABP9INP5</accession>
<proteinExistence type="predicted"/>
<sequence length="82" mass="9235">MRPTPPCPRAYRRHRRGAARRGTGRVRGTAHHPTADDDDGLTRIADHIVFMEQGRLTEQGTYDDLVHAGGTFADLLRLSQER</sequence>
<gene>
    <name evidence="2" type="ORF">GCM10023335_20550</name>
</gene>
<feature type="region of interest" description="Disordered" evidence="1">
    <location>
        <begin position="1"/>
        <end position="42"/>
    </location>
</feature>
<dbReference type="EMBL" id="BAABKB010000004">
    <property type="protein sequence ID" value="GAA5004392.1"/>
    <property type="molecule type" value="Genomic_DNA"/>
</dbReference>
<reference evidence="3" key="1">
    <citation type="journal article" date="2019" name="Int. J. Syst. Evol. Microbiol.">
        <title>The Global Catalogue of Microorganisms (GCM) 10K type strain sequencing project: providing services to taxonomists for standard genome sequencing and annotation.</title>
        <authorList>
            <consortium name="The Broad Institute Genomics Platform"/>
            <consortium name="The Broad Institute Genome Sequencing Center for Infectious Disease"/>
            <person name="Wu L."/>
            <person name="Ma J."/>
        </authorList>
    </citation>
    <scope>NUCLEOTIDE SEQUENCE [LARGE SCALE GENOMIC DNA]</scope>
    <source>
        <strain evidence="3">JCM 18409</strain>
    </source>
</reference>
<keyword evidence="3" id="KW-1185">Reference proteome</keyword>
<feature type="compositionally biased region" description="Basic residues" evidence="1">
    <location>
        <begin position="10"/>
        <end position="30"/>
    </location>
</feature>
<evidence type="ECO:0000313" key="3">
    <source>
        <dbReference type="Proteomes" id="UP001501759"/>
    </source>
</evidence>
<evidence type="ECO:0008006" key="4">
    <source>
        <dbReference type="Google" id="ProtNLM"/>
    </source>
</evidence>
<organism evidence="2 3">
    <name type="scientific">Streptomyces siamensis</name>
    <dbReference type="NCBI Taxonomy" id="1274986"/>
    <lineage>
        <taxon>Bacteria</taxon>
        <taxon>Bacillati</taxon>
        <taxon>Actinomycetota</taxon>
        <taxon>Actinomycetes</taxon>
        <taxon>Kitasatosporales</taxon>
        <taxon>Streptomycetaceae</taxon>
        <taxon>Streptomyces</taxon>
    </lineage>
</organism>
<evidence type="ECO:0000313" key="2">
    <source>
        <dbReference type="EMBL" id="GAA5004392.1"/>
    </source>
</evidence>
<comment type="caution">
    <text evidence="2">The sequence shown here is derived from an EMBL/GenBank/DDBJ whole genome shotgun (WGS) entry which is preliminary data.</text>
</comment>
<protein>
    <recommendedName>
        <fullName evidence="4">ABC transporter ATP-binding protein</fullName>
    </recommendedName>
</protein>